<reference evidence="2 3" key="1">
    <citation type="submission" date="2008-10" db="EMBL/GenBank/DDBJ databases">
        <authorList>
            <person name="Qin X."/>
            <person name="Bachman B."/>
            <person name="Battles P."/>
            <person name="Bell A."/>
            <person name="Bess C."/>
            <person name="Bickham C."/>
            <person name="Chaboub L."/>
            <person name="Chen D."/>
            <person name="Coyle M."/>
            <person name="Deiros D.R."/>
            <person name="Dinh H."/>
            <person name="Forbes L."/>
            <person name="Fowler G."/>
            <person name="Francisco L."/>
            <person name="Fu Q."/>
            <person name="Gubbala S."/>
            <person name="Hale W."/>
            <person name="Han Y."/>
            <person name="Hemphill L."/>
            <person name="Highlander S.K."/>
            <person name="Hirani K."/>
            <person name="Hogues M."/>
            <person name="Jackson L."/>
            <person name="Jakkamsetti A."/>
            <person name="Javaid M."/>
            <person name="Jiang H."/>
            <person name="Korchina V."/>
            <person name="Kovar C."/>
            <person name="Lara F."/>
            <person name="Lee S."/>
            <person name="Mata R."/>
            <person name="Mathew T."/>
            <person name="Moen C."/>
            <person name="Morales K."/>
            <person name="Munidasa M."/>
            <person name="Nazareth L."/>
            <person name="Ngo R."/>
            <person name="Nguyen L."/>
            <person name="Okwuonu G."/>
            <person name="Ongeri F."/>
            <person name="Patil S."/>
            <person name="Petrosino J."/>
            <person name="Pham C."/>
            <person name="Pham P."/>
            <person name="Pu L.-L."/>
            <person name="Puazo M."/>
            <person name="Raj R."/>
            <person name="Reid J."/>
            <person name="Rouhana J."/>
            <person name="Saada N."/>
            <person name="Shang Y."/>
            <person name="Simmons D."/>
            <person name="Thornton R."/>
            <person name="Warren J."/>
            <person name="Weissenberger G."/>
            <person name="Zhang J."/>
            <person name="Zhang L."/>
            <person name="Zhou C."/>
            <person name="Zhu D."/>
            <person name="Muzny D."/>
            <person name="Worley K."/>
            <person name="Gibbs R."/>
        </authorList>
    </citation>
    <scope>NUCLEOTIDE SEQUENCE [LARGE SCALE GENOMIC DNA]</scope>
    <source>
        <strain evidence="2 3">ATCC 51172</strain>
    </source>
</reference>
<protein>
    <submittedName>
        <fullName evidence="2">Uncharacterized protein</fullName>
    </submittedName>
</protein>
<keyword evidence="3" id="KW-1185">Reference proteome</keyword>
<gene>
    <name evidence="2" type="ORF">HMPREF0072_0615</name>
</gene>
<dbReference type="Proteomes" id="UP000005984">
    <property type="component" value="Unassembled WGS sequence"/>
</dbReference>
<evidence type="ECO:0000256" key="1">
    <source>
        <dbReference type="SAM" id="MobiDB-lite"/>
    </source>
</evidence>
<dbReference type="EMBL" id="ABYO01000140">
    <property type="protein sequence ID" value="EEI86822.1"/>
    <property type="molecule type" value="Genomic_DNA"/>
</dbReference>
<organism evidence="2 3">
    <name type="scientific">Anaerococcus lactolyticus ATCC 51172</name>
    <dbReference type="NCBI Taxonomy" id="525254"/>
    <lineage>
        <taxon>Bacteria</taxon>
        <taxon>Bacillati</taxon>
        <taxon>Bacillota</taxon>
        <taxon>Tissierellia</taxon>
        <taxon>Tissierellales</taxon>
        <taxon>Peptoniphilaceae</taxon>
        <taxon>Anaerococcus</taxon>
    </lineage>
</organism>
<sequence>MASHSSNFCSEFIQHSIDKHDGRVSRARPLPPFGRELTSAAG</sequence>
<proteinExistence type="predicted"/>
<comment type="caution">
    <text evidence="2">The sequence shown here is derived from an EMBL/GenBank/DDBJ whole genome shotgun (WGS) entry which is preliminary data.</text>
</comment>
<evidence type="ECO:0000313" key="3">
    <source>
        <dbReference type="Proteomes" id="UP000005984"/>
    </source>
</evidence>
<name>C2BE45_9FIRM</name>
<evidence type="ECO:0000313" key="2">
    <source>
        <dbReference type="EMBL" id="EEI86822.1"/>
    </source>
</evidence>
<feature type="region of interest" description="Disordered" evidence="1">
    <location>
        <begin position="19"/>
        <end position="42"/>
    </location>
</feature>
<dbReference type="HOGENOM" id="CLU_3246405_0_0_9"/>
<accession>C2BE45</accession>
<dbReference type="AlphaFoldDB" id="C2BE45"/>